<name>A0A7J6TV15_PEROL</name>
<evidence type="ECO:0000313" key="3">
    <source>
        <dbReference type="Proteomes" id="UP000574390"/>
    </source>
</evidence>
<proteinExistence type="predicted"/>
<feature type="non-terminal residue" evidence="2">
    <location>
        <position position="194"/>
    </location>
</feature>
<gene>
    <name evidence="2" type="ORF">FOZ62_009848</name>
</gene>
<dbReference type="Proteomes" id="UP000574390">
    <property type="component" value="Unassembled WGS sequence"/>
</dbReference>
<sequence length="194" mass="21246">AEHELAGAEATILEKQAFELLSTASERAELELETDLAGEMENTSVVASLEHATNLQVAGVLMGGGPDAEQESGKYLRQLEEVQARVEAELGRHNAGQLAVVTRLNDKELDNLRAAHQREREKISTNHRQRKEVASRKLAVVDEEICEELPASSHASMTARMDMFMQQEISRARIPRATGQSGEGDIHAQLQAGP</sequence>
<dbReference type="EMBL" id="JABANM010004913">
    <property type="protein sequence ID" value="KAF4748491.1"/>
    <property type="molecule type" value="Genomic_DNA"/>
</dbReference>
<feature type="non-terminal residue" evidence="2">
    <location>
        <position position="1"/>
    </location>
</feature>
<accession>A0A7J6TV15</accession>
<comment type="caution">
    <text evidence="2">The sequence shown here is derived from an EMBL/GenBank/DDBJ whole genome shotgun (WGS) entry which is preliminary data.</text>
</comment>
<protein>
    <submittedName>
        <fullName evidence="2">Uncharacterized protein</fullName>
    </submittedName>
</protein>
<reference evidence="2 3" key="1">
    <citation type="submission" date="2020-04" db="EMBL/GenBank/DDBJ databases">
        <title>Perkinsus olseni comparative genomics.</title>
        <authorList>
            <person name="Bogema D.R."/>
        </authorList>
    </citation>
    <scope>NUCLEOTIDE SEQUENCE [LARGE SCALE GENOMIC DNA]</scope>
    <source>
        <strain evidence="2">ATCC PRA-205</strain>
    </source>
</reference>
<evidence type="ECO:0000313" key="2">
    <source>
        <dbReference type="EMBL" id="KAF4748491.1"/>
    </source>
</evidence>
<organism evidence="2 3">
    <name type="scientific">Perkinsus olseni</name>
    <name type="common">Perkinsus atlanticus</name>
    <dbReference type="NCBI Taxonomy" id="32597"/>
    <lineage>
        <taxon>Eukaryota</taxon>
        <taxon>Sar</taxon>
        <taxon>Alveolata</taxon>
        <taxon>Perkinsozoa</taxon>
        <taxon>Perkinsea</taxon>
        <taxon>Perkinsida</taxon>
        <taxon>Perkinsidae</taxon>
        <taxon>Perkinsus</taxon>
    </lineage>
</organism>
<feature type="region of interest" description="Disordered" evidence="1">
    <location>
        <begin position="175"/>
        <end position="194"/>
    </location>
</feature>
<evidence type="ECO:0000256" key="1">
    <source>
        <dbReference type="SAM" id="MobiDB-lite"/>
    </source>
</evidence>
<dbReference type="AlphaFoldDB" id="A0A7J6TV15"/>